<keyword evidence="5" id="KW-0732">Signal</keyword>
<feature type="compositionally biased region" description="Polar residues" evidence="4">
    <location>
        <begin position="558"/>
        <end position="571"/>
    </location>
</feature>
<accession>A0ABD3MNK6</accession>
<dbReference type="InterPro" id="IPR008977">
    <property type="entry name" value="PHM/PNGase_F_dom_sf"/>
</dbReference>
<dbReference type="EMBL" id="JALLAZ020001750">
    <property type="protein sequence ID" value="KAL3765489.1"/>
    <property type="molecule type" value="Genomic_DNA"/>
</dbReference>
<sequence>MNHSFYHSALGTLILLSSFTCAIADATDYFSSVATDEKLEYTKWVNARSSAYPRHAYMSQEDNKDDGAAIFWNVDGDMINIGIAVRAEGWVGLGISEAGGMIGSDIALFQASNPSTIVDAHVVGDRSMPVMDDCQDWRLEAATAVGEDGWMIVEMSRLINTEDYQDRAIMTDIDLWAAPTRIIAAWGDDDSVSYHGAKRARGSVRIFANYTGEVTESRALLDALEVESDGFFDVVQDEYDIPASETTYHSLCKTFGELNLEIPQGQSMVTMIGAVPILDEDTAKLIHHFTVSLTKDCSGSDSFDSIRSQSMIYAWAPGDEGMVLPNNVGFPMFHNENYQAVDIEIHYHNPFLISGMKDSSGIRFYYTNDERTHQAGTLLLGDPWMMLYDTQINDGLTKYSFTCPGECSSAFIPQESIAQERNVGSQGVTILSEILHMHKTGVRMTNEVIRDGEVFHKAVVDVYDFDQQGGFLTPQETYEVLPGDSFRTTCYYKDGSKFGLSSEDEMCITFITYYPAKDLLGMPWVCPYGAPDDGSGCSAELELGHLNSVDDLGRSFGASSSECNATPTVDISTRDPPEKSEKSGAAWFGVSVVLQTVSALMFAIRA</sequence>
<proteinExistence type="inferred from homology"/>
<dbReference type="CDD" id="cd09631">
    <property type="entry name" value="DOMON_DOH"/>
    <property type="match status" value="1"/>
</dbReference>
<evidence type="ECO:0000259" key="6">
    <source>
        <dbReference type="PROSITE" id="PS50836"/>
    </source>
</evidence>
<organism evidence="7 8">
    <name type="scientific">Stephanodiscus triporus</name>
    <dbReference type="NCBI Taxonomy" id="2934178"/>
    <lineage>
        <taxon>Eukaryota</taxon>
        <taxon>Sar</taxon>
        <taxon>Stramenopiles</taxon>
        <taxon>Ochrophyta</taxon>
        <taxon>Bacillariophyta</taxon>
        <taxon>Coscinodiscophyceae</taxon>
        <taxon>Thalassiosirophycidae</taxon>
        <taxon>Stephanodiscales</taxon>
        <taxon>Stephanodiscaceae</taxon>
        <taxon>Stephanodiscus</taxon>
    </lineage>
</organism>
<evidence type="ECO:0000256" key="3">
    <source>
        <dbReference type="ARBA" id="ARBA00023180"/>
    </source>
</evidence>
<feature type="chain" id="PRO_5044825500" description="DOMON domain-containing protein" evidence="5">
    <location>
        <begin position="25"/>
        <end position="606"/>
    </location>
</feature>
<keyword evidence="2" id="KW-1015">Disulfide bond</keyword>
<feature type="signal peptide" evidence="5">
    <location>
        <begin position="1"/>
        <end position="24"/>
    </location>
</feature>
<comment type="similarity">
    <text evidence="1">Belongs to the copper type II ascorbate-dependent monooxygenase family.</text>
</comment>
<evidence type="ECO:0000256" key="5">
    <source>
        <dbReference type="SAM" id="SignalP"/>
    </source>
</evidence>
<dbReference type="Pfam" id="PF01082">
    <property type="entry name" value="Cu2_monooxygen"/>
    <property type="match status" value="1"/>
</dbReference>
<feature type="region of interest" description="Disordered" evidence="4">
    <location>
        <begin position="558"/>
        <end position="582"/>
    </location>
</feature>
<evidence type="ECO:0000256" key="4">
    <source>
        <dbReference type="SAM" id="MobiDB-lite"/>
    </source>
</evidence>
<evidence type="ECO:0000256" key="1">
    <source>
        <dbReference type="ARBA" id="ARBA00010676"/>
    </source>
</evidence>
<dbReference type="Gene3D" id="2.60.120.310">
    <property type="entry name" value="Copper type II, ascorbate-dependent monooxygenase, N-terminal domain"/>
    <property type="match status" value="1"/>
</dbReference>
<feature type="domain" description="DOMON" evidence="6">
    <location>
        <begin position="66"/>
        <end position="187"/>
    </location>
</feature>
<protein>
    <recommendedName>
        <fullName evidence="6">DOMON domain-containing protein</fullName>
    </recommendedName>
</protein>
<dbReference type="Proteomes" id="UP001530315">
    <property type="component" value="Unassembled WGS sequence"/>
</dbReference>
<keyword evidence="3" id="KW-0325">Glycoprotein</keyword>
<dbReference type="SUPFAM" id="SSF49742">
    <property type="entry name" value="PHM/PNGase F"/>
    <property type="match status" value="2"/>
</dbReference>
<evidence type="ECO:0000313" key="8">
    <source>
        <dbReference type="Proteomes" id="UP001530315"/>
    </source>
</evidence>
<dbReference type="Pfam" id="PF03712">
    <property type="entry name" value="Cu2_monoox_C"/>
    <property type="match status" value="1"/>
</dbReference>
<dbReference type="Pfam" id="PF03351">
    <property type="entry name" value="DOMON"/>
    <property type="match status" value="1"/>
</dbReference>
<keyword evidence="8" id="KW-1185">Reference proteome</keyword>
<evidence type="ECO:0000256" key="2">
    <source>
        <dbReference type="ARBA" id="ARBA00023157"/>
    </source>
</evidence>
<dbReference type="InterPro" id="IPR000945">
    <property type="entry name" value="DBH-like"/>
</dbReference>
<reference evidence="7 8" key="1">
    <citation type="submission" date="2024-10" db="EMBL/GenBank/DDBJ databases">
        <title>Updated reference genomes for cyclostephanoid diatoms.</title>
        <authorList>
            <person name="Roberts W.R."/>
            <person name="Alverson A.J."/>
        </authorList>
    </citation>
    <scope>NUCLEOTIDE SEQUENCE [LARGE SCALE GENOMIC DNA]</scope>
    <source>
        <strain evidence="7 8">AJA276-08</strain>
    </source>
</reference>
<feature type="compositionally biased region" description="Basic and acidic residues" evidence="4">
    <location>
        <begin position="572"/>
        <end position="582"/>
    </location>
</feature>
<dbReference type="InterPro" id="IPR000323">
    <property type="entry name" value="Cu2_ascorb_mOase_N"/>
</dbReference>
<dbReference type="Gene3D" id="2.60.120.230">
    <property type="match status" value="1"/>
</dbReference>
<name>A0ABD3MNK6_9STRA</name>
<dbReference type="PANTHER" id="PTHR10157">
    <property type="entry name" value="DOPAMINE BETA HYDROXYLASE RELATED"/>
    <property type="match status" value="1"/>
</dbReference>
<dbReference type="InterPro" id="IPR014784">
    <property type="entry name" value="Cu2_ascorb_mOase-like_C"/>
</dbReference>
<gene>
    <name evidence="7" type="ORF">ACHAW5_008739</name>
</gene>
<dbReference type="InterPro" id="IPR005018">
    <property type="entry name" value="DOMON_domain"/>
</dbReference>
<evidence type="ECO:0000313" key="7">
    <source>
        <dbReference type="EMBL" id="KAL3765489.1"/>
    </source>
</evidence>
<dbReference type="InterPro" id="IPR045266">
    <property type="entry name" value="DOH_DOMON"/>
</dbReference>
<dbReference type="InterPro" id="IPR036939">
    <property type="entry name" value="Cu2_ascorb_mOase_N_sf"/>
</dbReference>
<dbReference type="InterPro" id="IPR024548">
    <property type="entry name" value="Cu2_monoox_C"/>
</dbReference>
<dbReference type="PROSITE" id="PS50836">
    <property type="entry name" value="DOMON"/>
    <property type="match status" value="1"/>
</dbReference>
<dbReference type="PANTHER" id="PTHR10157:SF23">
    <property type="entry name" value="MOXD1 HOMOLOG 1"/>
    <property type="match status" value="1"/>
</dbReference>
<dbReference type="SMART" id="SM00664">
    <property type="entry name" value="DoH"/>
    <property type="match status" value="1"/>
</dbReference>
<comment type="caution">
    <text evidence="7">The sequence shown here is derived from an EMBL/GenBank/DDBJ whole genome shotgun (WGS) entry which is preliminary data.</text>
</comment>
<dbReference type="AlphaFoldDB" id="A0ABD3MNK6"/>